<dbReference type="PROSITE" id="PS51013">
    <property type="entry name" value="PANNEXIN"/>
    <property type="match status" value="1"/>
</dbReference>
<evidence type="ECO:0000313" key="12">
    <source>
        <dbReference type="Proteomes" id="UP000728185"/>
    </source>
</evidence>
<dbReference type="GO" id="GO:0005886">
    <property type="term" value="C:plasma membrane"/>
    <property type="evidence" value="ECO:0007669"/>
    <property type="project" value="UniProtKB-SubCell"/>
</dbReference>
<comment type="subcellular location">
    <subcellularLocation>
        <location evidence="1 9">Cell membrane</location>
        <topology evidence="1 9">Multi-pass membrane protein</topology>
    </subcellularLocation>
</comment>
<dbReference type="GO" id="GO:0005921">
    <property type="term" value="C:gap junction"/>
    <property type="evidence" value="ECO:0007669"/>
    <property type="project" value="UniProtKB-UniRule"/>
</dbReference>
<evidence type="ECO:0000256" key="9">
    <source>
        <dbReference type="RuleBase" id="RU010713"/>
    </source>
</evidence>
<dbReference type="GO" id="GO:0034220">
    <property type="term" value="P:monoatomic ion transmembrane transport"/>
    <property type="evidence" value="ECO:0007669"/>
    <property type="project" value="UniProtKB-KW"/>
</dbReference>
<accession>A0A8E0S367</accession>
<dbReference type="InterPro" id="IPR000990">
    <property type="entry name" value="Innexin"/>
</dbReference>
<evidence type="ECO:0000256" key="1">
    <source>
        <dbReference type="ARBA" id="ARBA00004651"/>
    </source>
</evidence>
<evidence type="ECO:0000256" key="8">
    <source>
        <dbReference type="ARBA" id="ARBA00023303"/>
    </source>
</evidence>
<evidence type="ECO:0000256" key="10">
    <source>
        <dbReference type="SAM" id="MobiDB-lite"/>
    </source>
</evidence>
<evidence type="ECO:0000313" key="11">
    <source>
        <dbReference type="EMBL" id="KAA0197880.1"/>
    </source>
</evidence>
<sequence>MDTNLSHWGPRVLPEGPTPSLLTDPVYHLDIGSPCVCIDPCVSVPSIDGVHPGPQISDYSSSDCQWSTEEHILKRLYEAEGSKLDAAFFYSGMHDAPVLHSPYLYESYEYGFPHSSITHSPSVDRTFNRHHAKLSSDPTILLTLIRWARIGSSKLAGDDDPVDRLNYQFTTLVILILITLTGLRQYLSHLPLQCWIPQEFSRSWEEYAEHYCWVTNTYFSNIQARLPPPEEQKNVVRYYQWATFVLGLQAAGFVLPCLVWRLLQNYSGFQVKRIMHGVMQINFAPNSTVTRAVRGIAHYMDAIIYHRKYKFWRNLQAELREQNMRKRPYVDVSVQPPSGSLYRSEDPVRTVQFRTQSNDSTDSVQSATGTSNGASLSSRKKGPAPSPPISSARGKVITYDSRSYSTVTKVEHQVSRSQCCSPKWTNLCAVCVASNQKRSEAEQVQLRDAKMKKKKTTSSESDPGSGEQAPSGMHFFNPHLVLKVFH</sequence>
<dbReference type="Proteomes" id="UP000728185">
    <property type="component" value="Unassembled WGS sequence"/>
</dbReference>
<evidence type="ECO:0000256" key="5">
    <source>
        <dbReference type="ARBA" id="ARBA00022989"/>
    </source>
</evidence>
<keyword evidence="6 9" id="KW-0406">Ion transport</keyword>
<name>A0A8E0S367_9TREM</name>
<keyword evidence="3" id="KW-1003">Cell membrane</keyword>
<dbReference type="PRINTS" id="PR01262">
    <property type="entry name" value="INNEXIN"/>
</dbReference>
<gene>
    <name evidence="9" type="primary">inx</name>
    <name evidence="11" type="ORF">FBUS_00052</name>
</gene>
<comment type="caution">
    <text evidence="11">The sequence shown here is derived from an EMBL/GenBank/DDBJ whole genome shotgun (WGS) entry which is preliminary data.</text>
</comment>
<keyword evidence="7" id="KW-0472">Membrane</keyword>
<proteinExistence type="inferred from homology"/>
<evidence type="ECO:0000256" key="3">
    <source>
        <dbReference type="ARBA" id="ARBA00022475"/>
    </source>
</evidence>
<dbReference type="Pfam" id="PF00876">
    <property type="entry name" value="Innexin"/>
    <property type="match status" value="1"/>
</dbReference>
<dbReference type="PANTHER" id="PTHR11893:SF36">
    <property type="entry name" value="INNEXIN-5"/>
    <property type="match status" value="1"/>
</dbReference>
<keyword evidence="12" id="KW-1185">Reference proteome</keyword>
<feature type="compositionally biased region" description="Polar residues" evidence="10">
    <location>
        <begin position="354"/>
        <end position="377"/>
    </location>
</feature>
<keyword evidence="4" id="KW-0812">Transmembrane</keyword>
<comment type="similarity">
    <text evidence="9">Belongs to the pannexin family.</text>
</comment>
<keyword evidence="2 9" id="KW-0813">Transport</keyword>
<evidence type="ECO:0000256" key="7">
    <source>
        <dbReference type="ARBA" id="ARBA00023136"/>
    </source>
</evidence>
<evidence type="ECO:0000256" key="2">
    <source>
        <dbReference type="ARBA" id="ARBA00022448"/>
    </source>
</evidence>
<protein>
    <recommendedName>
        <fullName evidence="9">Innexin</fullName>
    </recommendedName>
</protein>
<comment type="function">
    <text evidence="9">Structural component of the gap junctions.</text>
</comment>
<feature type="region of interest" description="Disordered" evidence="10">
    <location>
        <begin position="439"/>
        <end position="474"/>
    </location>
</feature>
<feature type="compositionally biased region" description="Basic and acidic residues" evidence="10">
    <location>
        <begin position="439"/>
        <end position="449"/>
    </location>
</feature>
<evidence type="ECO:0000256" key="6">
    <source>
        <dbReference type="ARBA" id="ARBA00023065"/>
    </source>
</evidence>
<reference evidence="11" key="1">
    <citation type="submission" date="2019-05" db="EMBL/GenBank/DDBJ databases">
        <title>Annotation for the trematode Fasciolopsis buski.</title>
        <authorList>
            <person name="Choi Y.-J."/>
        </authorList>
    </citation>
    <scope>NUCLEOTIDE SEQUENCE</scope>
    <source>
        <strain evidence="11">HT</strain>
        <tissue evidence="11">Whole worm</tissue>
    </source>
</reference>
<evidence type="ECO:0000256" key="4">
    <source>
        <dbReference type="ARBA" id="ARBA00022692"/>
    </source>
</evidence>
<dbReference type="EMBL" id="LUCM01002098">
    <property type="protein sequence ID" value="KAA0197880.1"/>
    <property type="molecule type" value="Genomic_DNA"/>
</dbReference>
<organism evidence="11 12">
    <name type="scientific">Fasciolopsis buskii</name>
    <dbReference type="NCBI Taxonomy" id="27845"/>
    <lineage>
        <taxon>Eukaryota</taxon>
        <taxon>Metazoa</taxon>
        <taxon>Spiralia</taxon>
        <taxon>Lophotrochozoa</taxon>
        <taxon>Platyhelminthes</taxon>
        <taxon>Trematoda</taxon>
        <taxon>Digenea</taxon>
        <taxon>Plagiorchiida</taxon>
        <taxon>Echinostomata</taxon>
        <taxon>Echinostomatoidea</taxon>
        <taxon>Fasciolidae</taxon>
        <taxon>Fasciolopsis</taxon>
    </lineage>
</organism>
<keyword evidence="8 9" id="KW-0407">Ion channel</keyword>
<dbReference type="PANTHER" id="PTHR11893">
    <property type="entry name" value="INNEXIN"/>
    <property type="match status" value="1"/>
</dbReference>
<keyword evidence="5" id="KW-1133">Transmembrane helix</keyword>
<feature type="region of interest" description="Disordered" evidence="10">
    <location>
        <begin position="330"/>
        <end position="349"/>
    </location>
</feature>
<dbReference type="OrthoDB" id="5867527at2759"/>
<dbReference type="AlphaFoldDB" id="A0A8E0S367"/>
<feature type="region of interest" description="Disordered" evidence="10">
    <location>
        <begin position="354"/>
        <end position="395"/>
    </location>
</feature>
<dbReference type="GO" id="GO:0005243">
    <property type="term" value="F:gap junction channel activity"/>
    <property type="evidence" value="ECO:0007669"/>
    <property type="project" value="TreeGrafter"/>
</dbReference>